<keyword evidence="6 9" id="KW-1133">Transmembrane helix</keyword>
<evidence type="ECO:0000256" key="9">
    <source>
        <dbReference type="SAM" id="Phobius"/>
    </source>
</evidence>
<feature type="transmembrane region" description="Helical" evidence="9">
    <location>
        <begin position="522"/>
        <end position="545"/>
    </location>
</feature>
<dbReference type="GO" id="GO:0005524">
    <property type="term" value="F:ATP binding"/>
    <property type="evidence" value="ECO:0007669"/>
    <property type="project" value="UniProtKB-KW"/>
</dbReference>
<dbReference type="GO" id="GO:0140359">
    <property type="term" value="F:ABC-type transporter activity"/>
    <property type="evidence" value="ECO:0007669"/>
    <property type="project" value="InterPro"/>
</dbReference>
<dbReference type="Pfam" id="PF00005">
    <property type="entry name" value="ABC_tran"/>
    <property type="match status" value="2"/>
</dbReference>
<evidence type="ECO:0000256" key="6">
    <source>
        <dbReference type="ARBA" id="ARBA00022989"/>
    </source>
</evidence>
<feature type="region of interest" description="Disordered" evidence="8">
    <location>
        <begin position="588"/>
        <end position="660"/>
    </location>
</feature>
<dbReference type="InterPro" id="IPR003593">
    <property type="entry name" value="AAA+_ATPase"/>
</dbReference>
<accession>A0A9W7ARG0</accession>
<dbReference type="InterPro" id="IPR013525">
    <property type="entry name" value="ABC2_TM"/>
</dbReference>
<dbReference type="SMART" id="SM00382">
    <property type="entry name" value="AAA"/>
    <property type="match status" value="2"/>
</dbReference>
<keyword evidence="2" id="KW-0813">Transport</keyword>
<gene>
    <name evidence="11" type="ORF">TL16_g07254</name>
</gene>
<feature type="region of interest" description="Disordered" evidence="8">
    <location>
        <begin position="974"/>
        <end position="998"/>
    </location>
</feature>
<feature type="transmembrane region" description="Helical" evidence="9">
    <location>
        <begin position="1099"/>
        <end position="1125"/>
    </location>
</feature>
<feature type="compositionally biased region" description="Polar residues" evidence="8">
    <location>
        <begin position="988"/>
        <end position="998"/>
    </location>
</feature>
<keyword evidence="5" id="KW-0067">ATP-binding</keyword>
<evidence type="ECO:0000256" key="5">
    <source>
        <dbReference type="ARBA" id="ARBA00022840"/>
    </source>
</evidence>
<dbReference type="InterPro" id="IPR043926">
    <property type="entry name" value="ABCG_dom"/>
</dbReference>
<feature type="transmembrane region" description="Helical" evidence="9">
    <location>
        <begin position="1168"/>
        <end position="1187"/>
    </location>
</feature>
<organism evidence="11 12">
    <name type="scientific">Triparma laevis f. inornata</name>
    <dbReference type="NCBI Taxonomy" id="1714386"/>
    <lineage>
        <taxon>Eukaryota</taxon>
        <taxon>Sar</taxon>
        <taxon>Stramenopiles</taxon>
        <taxon>Ochrophyta</taxon>
        <taxon>Bolidophyceae</taxon>
        <taxon>Parmales</taxon>
        <taxon>Triparmaceae</taxon>
        <taxon>Triparma</taxon>
    </lineage>
</organism>
<dbReference type="Pfam" id="PF01061">
    <property type="entry name" value="ABC2_membrane"/>
    <property type="match status" value="2"/>
</dbReference>
<dbReference type="Proteomes" id="UP001162640">
    <property type="component" value="Unassembled WGS sequence"/>
</dbReference>
<dbReference type="SUPFAM" id="SSF52540">
    <property type="entry name" value="P-loop containing nucleoside triphosphate hydrolases"/>
    <property type="match status" value="2"/>
</dbReference>
<comment type="caution">
    <text evidence="11">The sequence shown here is derived from an EMBL/GenBank/DDBJ whole genome shotgun (WGS) entry which is preliminary data.</text>
</comment>
<dbReference type="CDD" id="cd03213">
    <property type="entry name" value="ABCG_EPDR"/>
    <property type="match status" value="1"/>
</dbReference>
<keyword evidence="3 9" id="KW-0812">Transmembrane</keyword>
<proteinExistence type="predicted"/>
<evidence type="ECO:0000256" key="3">
    <source>
        <dbReference type="ARBA" id="ARBA00022692"/>
    </source>
</evidence>
<name>A0A9W7ARG0_9STRA</name>
<evidence type="ECO:0000256" key="1">
    <source>
        <dbReference type="ARBA" id="ARBA00004141"/>
    </source>
</evidence>
<feature type="domain" description="ABC transporter" evidence="10">
    <location>
        <begin position="680"/>
        <end position="931"/>
    </location>
</feature>
<evidence type="ECO:0000256" key="8">
    <source>
        <dbReference type="SAM" id="MobiDB-lite"/>
    </source>
</evidence>
<evidence type="ECO:0000313" key="11">
    <source>
        <dbReference type="EMBL" id="GMH76977.1"/>
    </source>
</evidence>
<evidence type="ECO:0000256" key="7">
    <source>
        <dbReference type="ARBA" id="ARBA00023136"/>
    </source>
</evidence>
<keyword evidence="7 9" id="KW-0472">Membrane</keyword>
<dbReference type="PANTHER" id="PTHR48041:SF139">
    <property type="entry name" value="PROTEIN SCARLET"/>
    <property type="match status" value="1"/>
</dbReference>
<dbReference type="InterPro" id="IPR027417">
    <property type="entry name" value="P-loop_NTPase"/>
</dbReference>
<dbReference type="InterPro" id="IPR003439">
    <property type="entry name" value="ABC_transporter-like_ATP-bd"/>
</dbReference>
<feature type="transmembrane region" description="Helical" evidence="9">
    <location>
        <begin position="1253"/>
        <end position="1272"/>
    </location>
</feature>
<evidence type="ECO:0000313" key="12">
    <source>
        <dbReference type="Proteomes" id="UP001162640"/>
    </source>
</evidence>
<dbReference type="InterPro" id="IPR050352">
    <property type="entry name" value="ABCG_transporters"/>
</dbReference>
<feature type="compositionally biased region" description="Polar residues" evidence="8">
    <location>
        <begin position="594"/>
        <end position="609"/>
    </location>
</feature>
<dbReference type="InterPro" id="IPR017871">
    <property type="entry name" value="ABC_transporter-like_CS"/>
</dbReference>
<feature type="domain" description="ABC transporter" evidence="10">
    <location>
        <begin position="2"/>
        <end position="205"/>
    </location>
</feature>
<evidence type="ECO:0000256" key="2">
    <source>
        <dbReference type="ARBA" id="ARBA00022448"/>
    </source>
</evidence>
<feature type="transmembrane region" description="Helical" evidence="9">
    <location>
        <begin position="339"/>
        <end position="364"/>
    </location>
</feature>
<evidence type="ECO:0000259" key="10">
    <source>
        <dbReference type="PROSITE" id="PS50893"/>
    </source>
</evidence>
<feature type="transmembrane region" description="Helical" evidence="9">
    <location>
        <begin position="302"/>
        <end position="319"/>
    </location>
</feature>
<dbReference type="EMBL" id="BLQM01000227">
    <property type="protein sequence ID" value="GMH76977.1"/>
    <property type="molecule type" value="Genomic_DNA"/>
</dbReference>
<comment type="subcellular location">
    <subcellularLocation>
        <location evidence="1">Membrane</location>
        <topology evidence="1">Multi-pass membrane protein</topology>
    </subcellularLocation>
</comment>
<keyword evidence="4" id="KW-0547">Nucleotide-binding</keyword>
<dbReference type="GO" id="GO:0016887">
    <property type="term" value="F:ATP hydrolysis activity"/>
    <property type="evidence" value="ECO:0007669"/>
    <property type="project" value="InterPro"/>
</dbReference>
<reference evidence="12" key="1">
    <citation type="journal article" date="2023" name="Commun. Biol.">
        <title>Genome analysis of Parmales, the sister group of diatoms, reveals the evolutionary specialization of diatoms from phago-mixotrophs to photoautotrophs.</title>
        <authorList>
            <person name="Ban H."/>
            <person name="Sato S."/>
            <person name="Yoshikawa S."/>
            <person name="Yamada K."/>
            <person name="Nakamura Y."/>
            <person name="Ichinomiya M."/>
            <person name="Sato N."/>
            <person name="Blanc-Mathieu R."/>
            <person name="Endo H."/>
            <person name="Kuwata A."/>
            <person name="Ogata H."/>
        </authorList>
    </citation>
    <scope>NUCLEOTIDE SEQUENCE [LARGE SCALE GENOMIC DNA]</scope>
</reference>
<feature type="transmembrane region" description="Helical" evidence="9">
    <location>
        <begin position="1137"/>
        <end position="1161"/>
    </location>
</feature>
<evidence type="ECO:0000256" key="4">
    <source>
        <dbReference type="ARBA" id="ARBA00022741"/>
    </source>
</evidence>
<dbReference type="GO" id="GO:0016020">
    <property type="term" value="C:membrane"/>
    <property type="evidence" value="ECO:0007669"/>
    <property type="project" value="UniProtKB-SubCell"/>
</dbReference>
<dbReference type="PANTHER" id="PTHR48041">
    <property type="entry name" value="ABC TRANSPORTER G FAMILY MEMBER 28"/>
    <property type="match status" value="1"/>
</dbReference>
<dbReference type="PROSITE" id="PS00211">
    <property type="entry name" value="ABC_TRANSPORTER_1"/>
    <property type="match status" value="1"/>
</dbReference>
<dbReference type="AlphaFoldDB" id="A0A9W7ARG0"/>
<dbReference type="Pfam" id="PF19055">
    <property type="entry name" value="ABC2_membrane_7"/>
    <property type="match status" value="2"/>
</dbReference>
<dbReference type="PROSITE" id="PS50893">
    <property type="entry name" value="ABC_TRANSPORTER_2"/>
    <property type="match status" value="2"/>
</dbReference>
<dbReference type="Gene3D" id="3.40.50.300">
    <property type="entry name" value="P-loop containing nucleotide triphosphate hydrolases"/>
    <property type="match status" value="2"/>
</dbReference>
<feature type="transmembrane region" description="Helical" evidence="9">
    <location>
        <begin position="420"/>
        <end position="438"/>
    </location>
</feature>
<protein>
    <recommendedName>
        <fullName evidence="10">ABC transporter domain-containing protein</fullName>
    </recommendedName>
</protein>
<feature type="transmembrane region" description="Helical" evidence="9">
    <location>
        <begin position="450"/>
        <end position="472"/>
    </location>
</feature>
<sequence length="1277" mass="142248">MIALMGPSGAGKSTLLDVLANRKSEGTIYGGVENRAESSCYVMQSDCHIGNLTVLETLEFASLLRNPKSWTKDQHDSRVNYLLTSMGLSHISTSYVGSSFTRGISGGQLKRLSIAVECITLPGLIFLDEPTSGLDSSISIEVMSAVRKLCDDGGRAVICTIHQPSIDCFEMFDDLLLLSEGRVIYEGPRNKAVQYFNELGYQNDKDTNPADFICEVAGGMVCGGGMDPNVSYGESHIKSPRELEKLFKSSNYHTPVTIDPNSNPKSRNMPKNPNNTFTQFRTLLNRGMLTNKRNTAYRNSQIIKNIIVGILAGVIFYQQGSMSTSVWNTTTDFPESAGYNVVSILYFAILYSITGNLQSIPMLFQQKLMFVRERSAGAYTTLPYWMCNSLVNLPLIIGTHILFTNLTYWLVGLPADPVTVGYMFLNTLMVNLISFYFSQLLAASCSSSQVALAVFPILFMFLSNFAGFTILLDNVQAQWCWAPYVSFPRWAYEGLVYVTFDQKKPENYENILAYFGFDDWEAMYSICILVPYAVLVNFWVLYALMPPTSKVRYFKSKSEDQIVNGGRNDQRSDSRSSSLAMNMESFANAGPPSSLASRPTSNQRPTDLPTSPLLERVENDTIPEDSEVEPSQPLLNAPLSPSGSELPVGNPEGRRGSWSVDDFKRNSENIQLATQRGLNVTFSSLNYSVHAPTNPKADQNGMLHILSSVEGRAASGEMVALMGASGAGKSTLLDILAGRKTLDKTTTLDGVLLFNGAPRSRPIMRRSAYVTQDNVHLASLTVRQTLEFAASLRMESSNKEERRERVLTVAKMLGIDKILDNRVGGELIRGISGGQLKRLSIAVEIISLPELIFLDEPTTGLDSAIAHEVMSAVRNLANFNRTVICTIHQPPPATFRLFDKLLLLANGRTCYYGDVDDAPLYFNKFGYVFDEDKVGSNPAEFVVAVAGGFEKPNLAPDRLCDDYMASESHMEFQEQLTENLESDRNRTGENQNGAKKGTTYPSSLGMQCYTLACRQIVKTAQDKRPLIAGIMRHIVVALFYGSIYRDLKGSPNPQILERCSLCFFTLMFVTMGQQQNIPIIFDERLLFYRERGAKVYGNFSYWLTGGVSVTPLTLVWVAIFCAILYPLSGFRKDWESAIFFYIIAALTSLCGLFYCQMLAVLSPTQQSAITLFPATLFFFISFAGYIVQLPSLPDWLSQVPNVSFLRWGFQALVINELEDNTFVFPAPTTEVLYKAFAEQYGIYGYSKWTSVPYLAINMGVFRLFTFLGLRYVRYEKR</sequence>
<feature type="transmembrane region" description="Helical" evidence="9">
    <location>
        <begin position="385"/>
        <end position="408"/>
    </location>
</feature>